<gene>
    <name evidence="7" type="ORF">DdX_13468</name>
</gene>
<dbReference type="GO" id="GO:0001405">
    <property type="term" value="C:PAM complex, Tim23 associated import motor"/>
    <property type="evidence" value="ECO:0007669"/>
    <property type="project" value="TreeGrafter"/>
</dbReference>
<dbReference type="GO" id="GO:0030150">
    <property type="term" value="P:protein import into mitochondrial matrix"/>
    <property type="evidence" value="ECO:0007669"/>
    <property type="project" value="TreeGrafter"/>
</dbReference>
<dbReference type="Gene3D" id="2.30.22.10">
    <property type="entry name" value="Head domain of nucleotide exchange factor GrpE"/>
    <property type="match status" value="1"/>
</dbReference>
<name>A0AAD4MUH3_9BILA</name>
<dbReference type="InterPro" id="IPR009012">
    <property type="entry name" value="GrpE_head"/>
</dbReference>
<evidence type="ECO:0000256" key="5">
    <source>
        <dbReference type="SAM" id="Coils"/>
    </source>
</evidence>
<dbReference type="GO" id="GO:0000774">
    <property type="term" value="F:adenyl-nucleotide exchange factor activity"/>
    <property type="evidence" value="ECO:0007669"/>
    <property type="project" value="InterPro"/>
</dbReference>
<comment type="similarity">
    <text evidence="1 4">Belongs to the GrpE family.</text>
</comment>
<organism evidence="7 8">
    <name type="scientific">Ditylenchus destructor</name>
    <dbReference type="NCBI Taxonomy" id="166010"/>
    <lineage>
        <taxon>Eukaryota</taxon>
        <taxon>Metazoa</taxon>
        <taxon>Ecdysozoa</taxon>
        <taxon>Nematoda</taxon>
        <taxon>Chromadorea</taxon>
        <taxon>Rhabditida</taxon>
        <taxon>Tylenchina</taxon>
        <taxon>Tylenchomorpha</taxon>
        <taxon>Sphaerularioidea</taxon>
        <taxon>Anguinidae</taxon>
        <taxon>Anguininae</taxon>
        <taxon>Ditylenchus</taxon>
    </lineage>
</organism>
<dbReference type="PANTHER" id="PTHR21237:SF23">
    <property type="entry name" value="GRPE PROTEIN HOMOLOG, MITOCHONDRIAL"/>
    <property type="match status" value="1"/>
</dbReference>
<dbReference type="CDD" id="cd00446">
    <property type="entry name" value="GrpE"/>
    <property type="match status" value="1"/>
</dbReference>
<dbReference type="InterPro" id="IPR013805">
    <property type="entry name" value="GrpE_CC"/>
</dbReference>
<evidence type="ECO:0000256" key="6">
    <source>
        <dbReference type="SAM" id="MobiDB-lite"/>
    </source>
</evidence>
<keyword evidence="8" id="KW-1185">Reference proteome</keyword>
<reference evidence="7" key="1">
    <citation type="submission" date="2022-01" db="EMBL/GenBank/DDBJ databases">
        <title>Genome Sequence Resource for Two Populations of Ditylenchus destructor, the Migratory Endoparasitic Phytonematode.</title>
        <authorList>
            <person name="Zhang H."/>
            <person name="Lin R."/>
            <person name="Xie B."/>
        </authorList>
    </citation>
    <scope>NUCLEOTIDE SEQUENCE</scope>
    <source>
        <strain evidence="7">BazhouSP</strain>
    </source>
</reference>
<dbReference type="SUPFAM" id="SSF58014">
    <property type="entry name" value="Coiled-coil domain of nucleotide exchange factor GrpE"/>
    <property type="match status" value="1"/>
</dbReference>
<evidence type="ECO:0000313" key="8">
    <source>
        <dbReference type="Proteomes" id="UP001201812"/>
    </source>
</evidence>
<feature type="region of interest" description="Disordered" evidence="6">
    <location>
        <begin position="32"/>
        <end position="73"/>
    </location>
</feature>
<dbReference type="EMBL" id="JAKKPZ010000054">
    <property type="protein sequence ID" value="KAI1705674.1"/>
    <property type="molecule type" value="Genomic_DNA"/>
</dbReference>
<dbReference type="SUPFAM" id="SSF51064">
    <property type="entry name" value="Head domain of nucleotide exchange factor GrpE"/>
    <property type="match status" value="1"/>
</dbReference>
<dbReference type="Pfam" id="PF01025">
    <property type="entry name" value="GrpE"/>
    <property type="match status" value="1"/>
</dbReference>
<dbReference type="GO" id="GO:0006457">
    <property type="term" value="P:protein folding"/>
    <property type="evidence" value="ECO:0007669"/>
    <property type="project" value="InterPro"/>
</dbReference>
<dbReference type="AlphaFoldDB" id="A0AAD4MUH3"/>
<sequence length="243" mass="27410">MLSLCRNSFKFNRLLLNGSSKKHLTASFFSRATGAENDPGNGPNESSSQSSKQTGTTKVESNQNDAKADSNEVKLSPQEIEALVKTCGELEEKYDTIYDKYRRSLADMENLRRNAERRIGETKDYAVQGFCKDLLEVADVLDLALDSVEKNKENPKENFDNLKKGVEMTKEVLLKVFSKHGVVPVHPHGHEFDPNIHDAITLIPREHTKIKPGHIHQVMKVGYHLHKRPIRPAKVIVVQPEDT</sequence>
<protein>
    <recommendedName>
        <fullName evidence="3">GrpE protein homolog</fullName>
    </recommendedName>
</protein>
<comment type="caution">
    <text evidence="7">The sequence shown here is derived from an EMBL/GenBank/DDBJ whole genome shotgun (WGS) entry which is preliminary data.</text>
</comment>
<evidence type="ECO:0000256" key="4">
    <source>
        <dbReference type="RuleBase" id="RU004478"/>
    </source>
</evidence>
<evidence type="ECO:0000256" key="3">
    <source>
        <dbReference type="RuleBase" id="RU000640"/>
    </source>
</evidence>
<dbReference type="Gene3D" id="3.90.20.20">
    <property type="match status" value="1"/>
</dbReference>
<dbReference type="HAMAP" id="MF_01151">
    <property type="entry name" value="GrpE"/>
    <property type="match status" value="1"/>
</dbReference>
<keyword evidence="5" id="KW-0175">Coiled coil</keyword>
<evidence type="ECO:0000256" key="2">
    <source>
        <dbReference type="ARBA" id="ARBA00023186"/>
    </source>
</evidence>
<dbReference type="PRINTS" id="PR00773">
    <property type="entry name" value="GRPEPROTEIN"/>
</dbReference>
<keyword evidence="2 3" id="KW-0143">Chaperone</keyword>
<dbReference type="PROSITE" id="PS01071">
    <property type="entry name" value="GRPE"/>
    <property type="match status" value="1"/>
</dbReference>
<keyword evidence="3" id="KW-0496">Mitochondrion</keyword>
<dbReference type="GO" id="GO:0042803">
    <property type="term" value="F:protein homodimerization activity"/>
    <property type="evidence" value="ECO:0007669"/>
    <property type="project" value="InterPro"/>
</dbReference>
<dbReference type="GO" id="GO:0051087">
    <property type="term" value="F:protein-folding chaperone binding"/>
    <property type="evidence" value="ECO:0007669"/>
    <property type="project" value="InterPro"/>
</dbReference>
<feature type="compositionally biased region" description="Low complexity" evidence="6">
    <location>
        <begin position="46"/>
        <end position="58"/>
    </location>
</feature>
<dbReference type="PANTHER" id="PTHR21237">
    <property type="entry name" value="GRPE PROTEIN"/>
    <property type="match status" value="1"/>
</dbReference>
<evidence type="ECO:0000256" key="1">
    <source>
        <dbReference type="ARBA" id="ARBA00009054"/>
    </source>
</evidence>
<proteinExistence type="inferred from homology"/>
<dbReference type="Proteomes" id="UP001201812">
    <property type="component" value="Unassembled WGS sequence"/>
</dbReference>
<evidence type="ECO:0000313" key="7">
    <source>
        <dbReference type="EMBL" id="KAI1705674.1"/>
    </source>
</evidence>
<dbReference type="GO" id="GO:0051082">
    <property type="term" value="F:unfolded protein binding"/>
    <property type="evidence" value="ECO:0007669"/>
    <property type="project" value="TreeGrafter"/>
</dbReference>
<accession>A0AAD4MUH3</accession>
<comment type="function">
    <text evidence="3">Essential component of the PAM complex, a complex required for the translocation of transit peptide-containing proteins from the inner membrane into the mitochondrial matrix in an ATP-dependent manner.</text>
</comment>
<feature type="coiled-coil region" evidence="5">
    <location>
        <begin position="98"/>
        <end position="125"/>
    </location>
</feature>
<comment type="subcellular location">
    <subcellularLocation>
        <location evidence="3">Mitochondrion matrix</location>
    </subcellularLocation>
</comment>
<dbReference type="InterPro" id="IPR000740">
    <property type="entry name" value="GrpE"/>
</dbReference>